<sequence length="382" mass="39658">MGLAGAHAVAQDDWDVWETEHEADIAVAASTADGAPVAWLGRFSLSTNRVLDNGLEIGAAGRFEVQADHPARAGFSGVPGGGTGVAGGWQGAFSGLALGPQSEHVGPHGQLEAAYIYAEGGYGEVRLGRDRGVAARFHEGAPGIFGAATTANPVLDPAGGGYIRTDHDLTGPAAKLSYASPRILGLRAGISFTPRADVRGLDRDPERSIPGVPDIRIESAAEAALNLNRRLRESGIRLQATLAYSRADVDAGAAAAPIYGTVETWSAGGSAEFDTVTVGASVLSSNNGVDSGPGDYSAWTIGATKQAFSLTFGLDYGESQDDLTGLDSEAWSIGASKEVRDGVNLALGYREQDNRQRQILPLRPASQRDSAEGVVLEITLSF</sequence>
<feature type="domain" description="Porin" evidence="1">
    <location>
        <begin position="42"/>
        <end position="355"/>
    </location>
</feature>
<dbReference type="Gene3D" id="2.40.160.10">
    <property type="entry name" value="Porin"/>
    <property type="match status" value="1"/>
</dbReference>
<accession>A0A059FMB9</accession>
<dbReference type="AlphaFoldDB" id="A0A059FMB9"/>
<dbReference type="SUPFAM" id="SSF56935">
    <property type="entry name" value="Porins"/>
    <property type="match status" value="1"/>
</dbReference>
<keyword evidence="3" id="KW-1185">Reference proteome</keyword>
<dbReference type="PATRIC" id="fig|1280950.3.peg.2323"/>
<dbReference type="GO" id="GO:0016020">
    <property type="term" value="C:membrane"/>
    <property type="evidence" value="ECO:0007669"/>
    <property type="project" value="InterPro"/>
</dbReference>
<evidence type="ECO:0000313" key="3">
    <source>
        <dbReference type="Proteomes" id="UP000025171"/>
    </source>
</evidence>
<protein>
    <recommendedName>
        <fullName evidence="1">Porin domain-containing protein</fullName>
    </recommendedName>
</protein>
<reference evidence="2 3" key="1">
    <citation type="journal article" date="2014" name="Antonie Van Leeuwenhoek">
        <title>Hyphomonas beringensis sp. nov. and Hyphomonas chukchiensis sp. nov., isolated from surface seawater of the Bering Sea and Chukchi Sea.</title>
        <authorList>
            <person name="Li C."/>
            <person name="Lai Q."/>
            <person name="Li G."/>
            <person name="Dong C."/>
            <person name="Wang J."/>
            <person name="Liao Y."/>
            <person name="Shao Z."/>
        </authorList>
    </citation>
    <scope>NUCLEOTIDE SEQUENCE [LARGE SCALE GENOMIC DNA]</scope>
    <source>
        <strain evidence="2 3">MHS-2</strain>
    </source>
</reference>
<dbReference type="STRING" id="1280950.HJO_11587"/>
<evidence type="ECO:0000259" key="1">
    <source>
        <dbReference type="Pfam" id="PF13609"/>
    </source>
</evidence>
<dbReference type="GO" id="GO:0015288">
    <property type="term" value="F:porin activity"/>
    <property type="evidence" value="ECO:0007669"/>
    <property type="project" value="InterPro"/>
</dbReference>
<dbReference type="InterPro" id="IPR023614">
    <property type="entry name" value="Porin_dom_sf"/>
</dbReference>
<dbReference type="Pfam" id="PF13609">
    <property type="entry name" value="Porin_4"/>
    <property type="match status" value="1"/>
</dbReference>
<dbReference type="eggNOG" id="COG3203">
    <property type="taxonomic scope" value="Bacteria"/>
</dbReference>
<dbReference type="InterPro" id="IPR033900">
    <property type="entry name" value="Gram_neg_porin_domain"/>
</dbReference>
<evidence type="ECO:0000313" key="2">
    <source>
        <dbReference type="EMBL" id="KCZ91757.1"/>
    </source>
</evidence>
<name>A0A059FMB9_9PROT</name>
<gene>
    <name evidence="2" type="ORF">HJO_11587</name>
</gene>
<proteinExistence type="predicted"/>
<dbReference type="Proteomes" id="UP000025171">
    <property type="component" value="Unassembled WGS sequence"/>
</dbReference>
<dbReference type="EMBL" id="ARYK01000005">
    <property type="protein sequence ID" value="KCZ91757.1"/>
    <property type="molecule type" value="Genomic_DNA"/>
</dbReference>
<comment type="caution">
    <text evidence="2">The sequence shown here is derived from an EMBL/GenBank/DDBJ whole genome shotgun (WGS) entry which is preliminary data.</text>
</comment>
<organism evidence="2 3">
    <name type="scientific">Hyphomonas johnsonii MHS-2</name>
    <dbReference type="NCBI Taxonomy" id="1280950"/>
    <lineage>
        <taxon>Bacteria</taxon>
        <taxon>Pseudomonadati</taxon>
        <taxon>Pseudomonadota</taxon>
        <taxon>Alphaproteobacteria</taxon>
        <taxon>Hyphomonadales</taxon>
        <taxon>Hyphomonadaceae</taxon>
        <taxon>Hyphomonas</taxon>
    </lineage>
</organism>